<gene>
    <name evidence="6" type="ORF">NPX13_g232</name>
</gene>
<comment type="caution">
    <text evidence="6">The sequence shown here is derived from an EMBL/GenBank/DDBJ whole genome shotgun (WGS) entry which is preliminary data.</text>
</comment>
<dbReference type="PROSITE" id="PS50082">
    <property type="entry name" value="WD_REPEATS_2"/>
    <property type="match status" value="1"/>
</dbReference>
<accession>A0A9W8NN89</accession>
<evidence type="ECO:0008006" key="8">
    <source>
        <dbReference type="Google" id="ProtNLM"/>
    </source>
</evidence>
<evidence type="ECO:0000313" key="6">
    <source>
        <dbReference type="EMBL" id="KAJ3580321.1"/>
    </source>
</evidence>
<dbReference type="InterPro" id="IPR015943">
    <property type="entry name" value="WD40/YVTN_repeat-like_dom_sf"/>
</dbReference>
<evidence type="ECO:0000256" key="3">
    <source>
        <dbReference type="SAM" id="MobiDB-lite"/>
    </source>
</evidence>
<dbReference type="PANTHER" id="PTHR10039">
    <property type="entry name" value="AMELOGENIN"/>
    <property type="match status" value="1"/>
</dbReference>
<dbReference type="InterPro" id="IPR056884">
    <property type="entry name" value="NPHP3-like_N"/>
</dbReference>
<dbReference type="SUPFAM" id="SSF50978">
    <property type="entry name" value="WD40 repeat-like"/>
    <property type="match status" value="1"/>
</dbReference>
<dbReference type="VEuPathDB" id="FungiDB:F4678DRAFT_444830"/>
<dbReference type="Pfam" id="PF22939">
    <property type="entry name" value="WHD_GPIID"/>
    <property type="match status" value="1"/>
</dbReference>
<proteinExistence type="predicted"/>
<dbReference type="Pfam" id="PF24883">
    <property type="entry name" value="NPHP3_N"/>
    <property type="match status" value="1"/>
</dbReference>
<dbReference type="Gene3D" id="3.40.50.1820">
    <property type="entry name" value="alpha/beta hydrolase"/>
    <property type="match status" value="1"/>
</dbReference>
<dbReference type="SUPFAM" id="SSF52540">
    <property type="entry name" value="P-loop containing nucleoside triphosphate hydrolases"/>
    <property type="match status" value="1"/>
</dbReference>
<keyword evidence="7" id="KW-1185">Reference proteome</keyword>
<dbReference type="InterPro" id="IPR036322">
    <property type="entry name" value="WD40_repeat_dom_sf"/>
</dbReference>
<feature type="compositionally biased region" description="Polar residues" evidence="3">
    <location>
        <begin position="17"/>
        <end position="36"/>
    </location>
</feature>
<sequence length="1682" mass="190051">MDLEMLKRFRLRKTRQSDSISETTQNGSTSSRSDVTRGWTSEFLSKTRLSVSHGRSPSPSPSGLGLHVIHQPDQTSINVIFVHGLSGHSIKTWSKNHDPSLFWPQLWLPFEPGFENARIFTFGYDAAWRGAAKSVSNVTDFAKELLFELQFGKDASGEDLDIRSNPIIFVVHSMGGLVTKKACLLGLQDTTYQRVTQAVSAIVFLSTPHRGTHLAKILNKVLSASFQSSKNFISDLDKGSSAIEDLNEQFRHLAPKLSIWSFYETLATSIGPRQIMVLEKDSSVLGYPGEISRSLQADHHDVCKFSNPTDPNYVAVRNALQTLIRQCQDKKPELQVVSPDHTASEEMSIIQDHFRGCPSIETDYDASRRSWIPGTCEWFLQEEQFLSWLSPSSIKPAALWYTAPPANGKTVLSAFIINHLRSKNLSCHYYLFKYSDNDKRMVVNCIKSLAYQIAATHPLFRRLLAVSTREGLGLDSSDPFWVWKNIIEGVLFKSNITTKIYWVIDALDECDSPKVLLECLQTLADKLPVRILFLSRDIDSISSNMNRLSRSMSVRRIEKSATGHNRKDIEHLVQMELDHMRGSSQFRDQLLQEIMKRSEGNFLWVQLVLEEITGCHTEGKIREVLNDIPNDMTLMFRRMEQTLLKSIRRSDKPLMITVLEWSTCAQRPLDLNEMSQALQPEFSDFLDLKRSIQETCGQFVQVDGHGIVTLLHHTVREYFTQSSESQLRIDSQECHERLLTRTLAVFRDQDLRWRLLEKHHTLLSSEPFMFYAAVAWPFHLAKSTTCSLECLDALAAVICGPGILVWIHSLALIHRLEVLVTASQALVVFTNNLRRCMEFDPLDNHASNIKLLSEWATDLIKLVGRFSNQIVSNPGVLYSVIPAVCPRKSVIYQQFRKTTLIKVVGAAKENWSDNLCRLVLPDGAQSFRIECAGKYLAVLDSIGSVHIWDASNFSRLSVIQHGEIVIAFSISNKGERLCTYGLKTTKLWSSLSGELIASTANPPYIRVREMVFADSDTKVLLGGDDNVIRCMICDRVSQGWQILNGDLLKTTVQIDGALTGSPVCLAFNGDRTLVSMSYRSAPLYVWRLSDGACINVYKRADDSKVDQSRLANNWFAVNRFTWNRVTNHILGIVKGGWVFKWHPLTDERIEKHFFADEIAASPNGRLFATTGTDGSIHIWSFSHFSVIYELTSGDMITAIAFSPDSRRFHDLRYGTINTWESSKIIQFLETDEYMDGSGDISRVSESFKDPTSELEPVTAFSLSPDSGWCCVGYEDGHVELYRRGATHGRNLTQFSCQDLSPSALAQPRYNLDRHNIETFIFSLDGTRILIESTSGDAFVCSTEDGNVTTESRNSKSYETAASGKWLCHPIYSDVILRCDVYGVHAYSWNNLEIAWSSKVEDQASGSESRALACMSIIDKNEQTHVVKKTLLTHNSQHILLFTSEITHPQKVSSSLKLVPVTTLRGRDESILTNPSSDSLSVPPDVLPRILMPLGVLPERRLVFLDQDLWFRILGLALPGEMSTSEDPTNADLGFVVNKSLMELVLILETFNENVYIEGSSYSSINALIEEHLRGESWLTEEEYQALRSVKEKFDNFRFNASFPLRIAQDLANGPDDDEDEDVYTETAIIAHDKATDLIQAWEVMEKNLKWLWSLLEHGGPDHMERFLKDARRRVMPLLIHAV</sequence>
<dbReference type="InterPro" id="IPR001680">
    <property type="entry name" value="WD40_rpt"/>
</dbReference>
<dbReference type="Gene3D" id="3.40.50.300">
    <property type="entry name" value="P-loop containing nucleotide triphosphate hydrolases"/>
    <property type="match status" value="1"/>
</dbReference>
<evidence type="ECO:0000259" key="4">
    <source>
        <dbReference type="Pfam" id="PF22939"/>
    </source>
</evidence>
<evidence type="ECO:0000259" key="5">
    <source>
        <dbReference type="Pfam" id="PF24883"/>
    </source>
</evidence>
<dbReference type="PANTHER" id="PTHR10039:SF16">
    <property type="entry name" value="GPI INOSITOL-DEACYLASE"/>
    <property type="match status" value="1"/>
</dbReference>
<name>A0A9W8NN89_9PEZI</name>
<evidence type="ECO:0000256" key="1">
    <source>
        <dbReference type="ARBA" id="ARBA00022737"/>
    </source>
</evidence>
<feature type="domain" description="Nephrocystin 3-like N-terminal" evidence="5">
    <location>
        <begin position="374"/>
        <end position="536"/>
    </location>
</feature>
<dbReference type="InterPro" id="IPR054471">
    <property type="entry name" value="GPIID_WHD"/>
</dbReference>
<feature type="region of interest" description="Disordered" evidence="3">
    <location>
        <begin position="14"/>
        <end position="36"/>
    </location>
</feature>
<keyword evidence="1" id="KW-0677">Repeat</keyword>
<protein>
    <recommendedName>
        <fullName evidence="8">DUF676 domain-containing protein</fullName>
    </recommendedName>
</protein>
<organism evidence="6 7">
    <name type="scientific">Xylaria arbuscula</name>
    <dbReference type="NCBI Taxonomy" id="114810"/>
    <lineage>
        <taxon>Eukaryota</taxon>
        <taxon>Fungi</taxon>
        <taxon>Dikarya</taxon>
        <taxon>Ascomycota</taxon>
        <taxon>Pezizomycotina</taxon>
        <taxon>Sordariomycetes</taxon>
        <taxon>Xylariomycetidae</taxon>
        <taxon>Xylariales</taxon>
        <taxon>Xylariaceae</taxon>
        <taxon>Xylaria</taxon>
    </lineage>
</organism>
<dbReference type="SUPFAM" id="SSF53474">
    <property type="entry name" value="alpha/beta-Hydrolases"/>
    <property type="match status" value="1"/>
</dbReference>
<dbReference type="EMBL" id="JANPWZ010000014">
    <property type="protein sequence ID" value="KAJ3580321.1"/>
    <property type="molecule type" value="Genomic_DNA"/>
</dbReference>
<dbReference type="InterPro" id="IPR029058">
    <property type="entry name" value="AB_hydrolase_fold"/>
</dbReference>
<dbReference type="Proteomes" id="UP001148614">
    <property type="component" value="Unassembled WGS sequence"/>
</dbReference>
<dbReference type="InterPro" id="IPR027417">
    <property type="entry name" value="P-loop_NTPase"/>
</dbReference>
<dbReference type="Gene3D" id="2.130.10.10">
    <property type="entry name" value="YVTN repeat-like/Quinoprotein amine dehydrogenase"/>
    <property type="match status" value="2"/>
</dbReference>
<reference evidence="6" key="1">
    <citation type="submission" date="2022-07" db="EMBL/GenBank/DDBJ databases">
        <title>Genome Sequence of Xylaria arbuscula.</title>
        <authorList>
            <person name="Buettner E."/>
        </authorList>
    </citation>
    <scope>NUCLEOTIDE SEQUENCE</scope>
    <source>
        <strain evidence="6">VT107</strain>
    </source>
</reference>
<evidence type="ECO:0000256" key="2">
    <source>
        <dbReference type="PROSITE-ProRule" id="PRU00221"/>
    </source>
</evidence>
<keyword evidence="2" id="KW-0853">WD repeat</keyword>
<dbReference type="Pfam" id="PF00400">
    <property type="entry name" value="WD40"/>
    <property type="match status" value="1"/>
</dbReference>
<dbReference type="SMART" id="SM00320">
    <property type="entry name" value="WD40"/>
    <property type="match status" value="4"/>
</dbReference>
<feature type="repeat" description="WD" evidence="2">
    <location>
        <begin position="1158"/>
        <end position="1189"/>
    </location>
</feature>
<evidence type="ECO:0000313" key="7">
    <source>
        <dbReference type="Proteomes" id="UP001148614"/>
    </source>
</evidence>
<dbReference type="SUPFAM" id="SSF69322">
    <property type="entry name" value="Tricorn protease domain 2"/>
    <property type="match status" value="1"/>
</dbReference>
<feature type="domain" description="GPI inositol-deacylase winged helix" evidence="4">
    <location>
        <begin position="655"/>
        <end position="723"/>
    </location>
</feature>